<dbReference type="PANTHER" id="PTHR36832">
    <property type="entry name" value="SLR1174 PROTEIN-RELATED"/>
    <property type="match status" value="1"/>
</dbReference>
<feature type="transmembrane region" description="Helical" evidence="1">
    <location>
        <begin position="28"/>
        <end position="50"/>
    </location>
</feature>
<evidence type="ECO:0000313" key="2">
    <source>
        <dbReference type="EMBL" id="SET37166.1"/>
    </source>
</evidence>
<keyword evidence="1" id="KW-0472">Membrane</keyword>
<keyword evidence="1" id="KW-1133">Transmembrane helix</keyword>
<proteinExistence type="predicted"/>
<dbReference type="RefSeq" id="WP_093517243.1">
    <property type="nucleotide sequence ID" value="NZ_FOIJ01000002.1"/>
</dbReference>
<dbReference type="InterPro" id="IPR010390">
    <property type="entry name" value="ABC-2_transporter-like"/>
</dbReference>
<evidence type="ECO:0000313" key="3">
    <source>
        <dbReference type="Proteomes" id="UP000199181"/>
    </source>
</evidence>
<feature type="transmembrane region" description="Helical" evidence="1">
    <location>
        <begin position="145"/>
        <end position="172"/>
    </location>
</feature>
<dbReference type="AlphaFoldDB" id="A0A1I0DWU0"/>
<dbReference type="EMBL" id="FOIJ01000002">
    <property type="protein sequence ID" value="SET37166.1"/>
    <property type="molecule type" value="Genomic_DNA"/>
</dbReference>
<name>A0A1I0DWU0_9BACT</name>
<feature type="transmembrane region" description="Helical" evidence="1">
    <location>
        <begin position="104"/>
        <end position="133"/>
    </location>
</feature>
<feature type="transmembrane region" description="Helical" evidence="1">
    <location>
        <begin position="179"/>
        <end position="195"/>
    </location>
</feature>
<dbReference type="Proteomes" id="UP000199181">
    <property type="component" value="Unassembled WGS sequence"/>
</dbReference>
<keyword evidence="3" id="KW-1185">Reference proteome</keyword>
<dbReference type="Pfam" id="PF06182">
    <property type="entry name" value="ABC2_membrane_6"/>
    <property type="match status" value="1"/>
</dbReference>
<evidence type="ECO:0000256" key="1">
    <source>
        <dbReference type="SAM" id="Phobius"/>
    </source>
</evidence>
<dbReference type="PANTHER" id="PTHR36832:SF1">
    <property type="entry name" value="SLR1174 PROTEIN"/>
    <property type="match status" value="1"/>
</dbReference>
<reference evidence="3" key="1">
    <citation type="submission" date="2016-10" db="EMBL/GenBank/DDBJ databases">
        <authorList>
            <person name="Varghese N."/>
            <person name="Submissions S."/>
        </authorList>
    </citation>
    <scope>NUCLEOTIDE SEQUENCE [LARGE SCALE GENOMIC DNA]</scope>
    <source>
        <strain evidence="3">DSM 16858</strain>
    </source>
</reference>
<sequence>MSLRNAARAFPTMLRIGFSEALAYRAELLIWVVSTTMPLIMMALWTAVAREAPVGRYGTEGFIGYFLATFVVRQLTGSWAAWQINFETRQGTLAMRLLRPISPLWAYAAENLGAMPMRLLVAVPVALLSVFAIGREAVPQTAWGWPLLAVAIFGGWLITFLANVAIGTMVFYMESSQKLMDVYLVLFFVFSGYMYPVELFPPALRAVVDWLPFRYQIGFPVEVMTGAHGLPETLGLLGRQWLWILVLAVFSFSLWRRGVRRFAAYGG</sequence>
<accession>A0A1I0DWU0</accession>
<feature type="transmembrane region" description="Helical" evidence="1">
    <location>
        <begin position="240"/>
        <end position="255"/>
    </location>
</feature>
<keyword evidence="1" id="KW-0812">Transmembrane</keyword>
<protein>
    <submittedName>
        <fullName evidence="2">ABC-2 type transport system permease protein</fullName>
    </submittedName>
</protein>
<organism evidence="2 3">
    <name type="scientific">Stigmatella erecta</name>
    <dbReference type="NCBI Taxonomy" id="83460"/>
    <lineage>
        <taxon>Bacteria</taxon>
        <taxon>Pseudomonadati</taxon>
        <taxon>Myxococcota</taxon>
        <taxon>Myxococcia</taxon>
        <taxon>Myxococcales</taxon>
        <taxon>Cystobacterineae</taxon>
        <taxon>Archangiaceae</taxon>
        <taxon>Stigmatella</taxon>
    </lineage>
</organism>
<feature type="transmembrane region" description="Helical" evidence="1">
    <location>
        <begin position="62"/>
        <end position="84"/>
    </location>
</feature>
<gene>
    <name evidence="2" type="ORF">SAMN05443639_102732</name>
</gene>